<evidence type="ECO:0000256" key="3">
    <source>
        <dbReference type="ARBA" id="ARBA00023163"/>
    </source>
</evidence>
<dbReference type="GO" id="GO:0043565">
    <property type="term" value="F:sequence-specific DNA binding"/>
    <property type="evidence" value="ECO:0007669"/>
    <property type="project" value="InterPro"/>
</dbReference>
<dbReference type="CDD" id="cd00090">
    <property type="entry name" value="HTH_ARSR"/>
    <property type="match status" value="1"/>
</dbReference>
<dbReference type="GO" id="GO:0005829">
    <property type="term" value="C:cytosol"/>
    <property type="evidence" value="ECO:0007669"/>
    <property type="project" value="TreeGrafter"/>
</dbReference>
<dbReference type="SUPFAM" id="SSF46785">
    <property type="entry name" value="Winged helix' DNA-binding domain"/>
    <property type="match status" value="1"/>
</dbReference>
<dbReference type="InterPro" id="IPR019888">
    <property type="entry name" value="Tscrpt_reg_AsnC-like"/>
</dbReference>
<dbReference type="Pfam" id="PF13404">
    <property type="entry name" value="HTH_AsnC-type"/>
    <property type="match status" value="1"/>
</dbReference>
<gene>
    <name evidence="6" type="ORF">FAZ69_10760</name>
</gene>
<dbReference type="InterPro" id="IPR036388">
    <property type="entry name" value="WH-like_DNA-bd_sf"/>
</dbReference>
<dbReference type="AlphaFoldDB" id="A0A4U1I831"/>
<comment type="caution">
    <text evidence="6">The sequence shown here is derived from an EMBL/GenBank/DDBJ whole genome shotgun (WGS) entry which is preliminary data.</text>
</comment>
<dbReference type="InterPro" id="IPR000485">
    <property type="entry name" value="AsnC-type_HTH_dom"/>
</dbReference>
<organism evidence="6 7">
    <name type="scientific">Trinickia terrae</name>
    <dbReference type="NCBI Taxonomy" id="2571161"/>
    <lineage>
        <taxon>Bacteria</taxon>
        <taxon>Pseudomonadati</taxon>
        <taxon>Pseudomonadota</taxon>
        <taxon>Betaproteobacteria</taxon>
        <taxon>Burkholderiales</taxon>
        <taxon>Burkholderiaceae</taxon>
        <taxon>Trinickia</taxon>
    </lineage>
</organism>
<dbReference type="InterPro" id="IPR011991">
    <property type="entry name" value="ArsR-like_HTH"/>
</dbReference>
<dbReference type="PANTHER" id="PTHR30154:SF51">
    <property type="entry name" value="ASNC-FAMILY TRANSCRIPTIONAL REGULATORY PROTEIN"/>
    <property type="match status" value="1"/>
</dbReference>
<dbReference type="PROSITE" id="PS00519">
    <property type="entry name" value="HTH_ASNC_1"/>
    <property type="match status" value="1"/>
</dbReference>
<dbReference type="FunFam" id="1.10.10.10:FF:000186">
    <property type="entry name" value="AsnC family transcriptional regulator"/>
    <property type="match status" value="1"/>
</dbReference>
<keyword evidence="1" id="KW-0805">Transcription regulation</keyword>
<feature type="compositionally biased region" description="Low complexity" evidence="4">
    <location>
        <begin position="164"/>
        <end position="192"/>
    </location>
</feature>
<dbReference type="InterPro" id="IPR019885">
    <property type="entry name" value="Tscrpt_reg_HTH_AsnC-type_CS"/>
</dbReference>
<dbReference type="Pfam" id="PF01037">
    <property type="entry name" value="AsnC_trans_reg"/>
    <property type="match status" value="1"/>
</dbReference>
<keyword evidence="3" id="KW-0804">Transcription</keyword>
<dbReference type="EMBL" id="SWJE01000005">
    <property type="protein sequence ID" value="TKC89415.1"/>
    <property type="molecule type" value="Genomic_DNA"/>
</dbReference>
<dbReference type="PROSITE" id="PS50956">
    <property type="entry name" value="HTH_ASNC_2"/>
    <property type="match status" value="1"/>
</dbReference>
<feature type="region of interest" description="Disordered" evidence="4">
    <location>
        <begin position="137"/>
        <end position="192"/>
    </location>
</feature>
<evidence type="ECO:0000313" key="7">
    <source>
        <dbReference type="Proteomes" id="UP000305539"/>
    </source>
</evidence>
<dbReference type="InterPro" id="IPR036390">
    <property type="entry name" value="WH_DNA-bd_sf"/>
</dbReference>
<reference evidence="6 7" key="1">
    <citation type="submission" date="2019-04" db="EMBL/GenBank/DDBJ databases">
        <title>Trinickia sp. 7GSK02, isolated from subtropical forest soil.</title>
        <authorList>
            <person name="Gao Z.-H."/>
            <person name="Qiu L.-H."/>
        </authorList>
    </citation>
    <scope>NUCLEOTIDE SEQUENCE [LARGE SCALE GENOMIC DNA]</scope>
    <source>
        <strain evidence="6 7">7GSK02</strain>
    </source>
</reference>
<dbReference type="Gene3D" id="3.30.70.920">
    <property type="match status" value="1"/>
</dbReference>
<dbReference type="SMART" id="SM00418">
    <property type="entry name" value="HTH_ARSR"/>
    <property type="match status" value="1"/>
</dbReference>
<evidence type="ECO:0000256" key="2">
    <source>
        <dbReference type="ARBA" id="ARBA00023125"/>
    </source>
</evidence>
<dbReference type="Gene3D" id="1.10.10.10">
    <property type="entry name" value="Winged helix-like DNA-binding domain superfamily/Winged helix DNA-binding domain"/>
    <property type="match status" value="1"/>
</dbReference>
<name>A0A4U1I831_9BURK</name>
<evidence type="ECO:0000259" key="5">
    <source>
        <dbReference type="PROSITE" id="PS50956"/>
    </source>
</evidence>
<dbReference type="GO" id="GO:0003700">
    <property type="term" value="F:DNA-binding transcription factor activity"/>
    <property type="evidence" value="ECO:0007669"/>
    <property type="project" value="InterPro"/>
</dbReference>
<dbReference type="OrthoDB" id="5476at2"/>
<dbReference type="Proteomes" id="UP000305539">
    <property type="component" value="Unassembled WGS sequence"/>
</dbReference>
<keyword evidence="2" id="KW-0238">DNA-binding</keyword>
<dbReference type="PRINTS" id="PR00033">
    <property type="entry name" value="HTHASNC"/>
</dbReference>
<proteinExistence type="predicted"/>
<dbReference type="GO" id="GO:0043200">
    <property type="term" value="P:response to amino acid"/>
    <property type="evidence" value="ECO:0007669"/>
    <property type="project" value="TreeGrafter"/>
</dbReference>
<feature type="domain" description="HTH asnC-type" evidence="5">
    <location>
        <begin position="11"/>
        <end position="72"/>
    </location>
</feature>
<dbReference type="InterPro" id="IPR001845">
    <property type="entry name" value="HTH_ArsR_DNA-bd_dom"/>
</dbReference>
<sequence>MPKRLYSAAALDETDRALLSALAEDSRMAVSELARQVGLSAPSTAERLRRLETQGVIERYTVQIDPRALGYTLQAIVRVKPLPGQLHLVEEVLRRIPEFVECDKVTGDDCFVCRLVLRSIEQLDEILSKVTERAETSTAIVKSTPVPRRLPPLAPPELEEEARPAAAGAKTASAAAASAAAPSPAARSRTKR</sequence>
<evidence type="ECO:0000313" key="6">
    <source>
        <dbReference type="EMBL" id="TKC89415.1"/>
    </source>
</evidence>
<keyword evidence="7" id="KW-1185">Reference proteome</keyword>
<dbReference type="InterPro" id="IPR019887">
    <property type="entry name" value="Tscrpt_reg_AsnC/Lrp_C"/>
</dbReference>
<accession>A0A4U1I831</accession>
<dbReference type="PANTHER" id="PTHR30154">
    <property type="entry name" value="LEUCINE-RESPONSIVE REGULATORY PROTEIN"/>
    <property type="match status" value="1"/>
</dbReference>
<evidence type="ECO:0000256" key="1">
    <source>
        <dbReference type="ARBA" id="ARBA00023015"/>
    </source>
</evidence>
<evidence type="ECO:0000256" key="4">
    <source>
        <dbReference type="SAM" id="MobiDB-lite"/>
    </source>
</evidence>
<protein>
    <submittedName>
        <fullName evidence="6">Lrp/AsnC family transcriptional regulator</fullName>
    </submittedName>
</protein>
<dbReference type="SMART" id="SM00344">
    <property type="entry name" value="HTH_ASNC"/>
    <property type="match status" value="1"/>
</dbReference>